<keyword evidence="3" id="KW-0269">Exonuclease</keyword>
<proteinExistence type="predicted"/>
<keyword evidence="4" id="KW-1185">Reference proteome</keyword>
<evidence type="ECO:0000256" key="1">
    <source>
        <dbReference type="ARBA" id="ARBA00022801"/>
    </source>
</evidence>
<evidence type="ECO:0000259" key="2">
    <source>
        <dbReference type="Pfam" id="PF00149"/>
    </source>
</evidence>
<reference evidence="3 4" key="1">
    <citation type="submission" date="2017-04" db="EMBL/GenBank/DDBJ databases">
        <authorList>
            <person name="Afonso C.L."/>
            <person name="Miller P.J."/>
            <person name="Scott M.A."/>
            <person name="Spackman E."/>
            <person name="Goraichik I."/>
            <person name="Dimitrov K.M."/>
            <person name="Suarez D.L."/>
            <person name="Swayne D.E."/>
        </authorList>
    </citation>
    <scope>NUCLEOTIDE SEQUENCE [LARGE SCALE GENOMIC DNA]</scope>
    <source>
        <strain evidence="3 4">11</strain>
    </source>
</reference>
<dbReference type="PANTHER" id="PTHR30337">
    <property type="entry name" value="COMPONENT OF ATP-DEPENDENT DSDNA EXONUCLEASE"/>
    <property type="match status" value="1"/>
</dbReference>
<dbReference type="InterPro" id="IPR029052">
    <property type="entry name" value="Metallo-depent_PP-like"/>
</dbReference>
<name>A0A1X7LJI6_9BACL</name>
<evidence type="ECO:0000313" key="4">
    <source>
        <dbReference type="Proteomes" id="UP000193834"/>
    </source>
</evidence>
<dbReference type="InterPro" id="IPR041796">
    <property type="entry name" value="Mre11_N"/>
</dbReference>
<dbReference type="SUPFAM" id="SSF56300">
    <property type="entry name" value="Metallo-dependent phosphatases"/>
    <property type="match status" value="1"/>
</dbReference>
<dbReference type="Pfam" id="PF00149">
    <property type="entry name" value="Metallophos"/>
    <property type="match status" value="1"/>
</dbReference>
<dbReference type="RefSeq" id="WP_176228964.1">
    <property type="nucleotide sequence ID" value="NZ_FXAZ01000005.1"/>
</dbReference>
<dbReference type="InterPro" id="IPR004843">
    <property type="entry name" value="Calcineurin-like_PHP"/>
</dbReference>
<dbReference type="EMBL" id="FXAZ01000005">
    <property type="protein sequence ID" value="SMG53329.1"/>
    <property type="molecule type" value="Genomic_DNA"/>
</dbReference>
<dbReference type="InterPro" id="IPR014576">
    <property type="entry name" value="Pesterase_YhaO"/>
</dbReference>
<dbReference type="PIRSF" id="PIRSF033091">
    <property type="entry name" value="Pesterase_YhaO"/>
    <property type="match status" value="1"/>
</dbReference>
<dbReference type="InterPro" id="IPR050535">
    <property type="entry name" value="DNA_Repair-Maintenance_Comp"/>
</dbReference>
<protein>
    <submittedName>
        <fullName evidence="3">DNA repair exonuclease SbcCD nuclease subunit</fullName>
    </submittedName>
</protein>
<evidence type="ECO:0000313" key="3">
    <source>
        <dbReference type="EMBL" id="SMG53329.1"/>
    </source>
</evidence>
<dbReference type="GO" id="GO:0004527">
    <property type="term" value="F:exonuclease activity"/>
    <property type="evidence" value="ECO:0007669"/>
    <property type="project" value="UniProtKB-KW"/>
</dbReference>
<keyword evidence="1" id="KW-0378">Hydrolase</keyword>
<gene>
    <name evidence="3" type="ORF">SAMN06295960_3481</name>
</gene>
<dbReference type="STRING" id="1852522.SAMN06295960_3481"/>
<dbReference type="Proteomes" id="UP000193834">
    <property type="component" value="Unassembled WGS sequence"/>
</dbReference>
<accession>A0A1X7LJI6</accession>
<dbReference type="PANTHER" id="PTHR30337:SF7">
    <property type="entry name" value="PHOSPHOESTERASE"/>
    <property type="match status" value="1"/>
</dbReference>
<dbReference type="CDD" id="cd00840">
    <property type="entry name" value="MPP_Mre11_N"/>
    <property type="match status" value="1"/>
</dbReference>
<sequence>MGFRFVHAADLHLDSPFKGLAELPNELREQVLQSTFTAWDKLVDLTIRCGADALLLGGDLFDGAHRTLRAEWRLRRGLDRLGEAHVQVFIIHGNHDPMKQSEPWSEAEHVHVFGTHEPLSLPLFNQQGEWVAVVTGMSYGEAAVYDNLASLYPREPERRVHQQTGRSVPDSMYRIGLLHGTVDSNKDHDPYAPCTKEELVQKGYDYWALGHIHVRQLLSTDPYIVYPGNLQSRHIKETGAKGAFVVDVHDDHSTELAFHALDCMRWFEMELNLHEASSLQQAGDMLLRAVEDIREASEGRSAFVRMTLCASPAVQHDLLQGDLQQELLELWKESEWPRLESEESIVWPLQIMVNREETSDLERWREADHFIGDVVRLGDALLQDKEELAALLEEVLGSFYSQRRLRQWLQHQSEAEQEKWMRDALQLVVGRLDQGGEKG</sequence>
<dbReference type="Gene3D" id="3.60.21.10">
    <property type="match status" value="1"/>
</dbReference>
<dbReference type="AlphaFoldDB" id="A0A1X7LJI6"/>
<feature type="domain" description="Calcineurin-like phosphoesterase" evidence="2">
    <location>
        <begin position="3"/>
        <end position="214"/>
    </location>
</feature>
<keyword evidence="3" id="KW-0540">Nuclease</keyword>
<organism evidence="3 4">
    <name type="scientific">Paenibacillus aquistagni</name>
    <dbReference type="NCBI Taxonomy" id="1852522"/>
    <lineage>
        <taxon>Bacteria</taxon>
        <taxon>Bacillati</taxon>
        <taxon>Bacillota</taxon>
        <taxon>Bacilli</taxon>
        <taxon>Bacillales</taxon>
        <taxon>Paenibacillaceae</taxon>
        <taxon>Paenibacillus</taxon>
    </lineage>
</organism>